<keyword evidence="2" id="KW-1185">Reference proteome</keyword>
<dbReference type="EMBL" id="KX752698">
    <property type="protein sequence ID" value="AON96771.1"/>
    <property type="molecule type" value="Genomic_DNA"/>
</dbReference>
<dbReference type="OrthoDB" id="20836at10239"/>
<proteinExistence type="predicted"/>
<dbReference type="GeneID" id="29066418"/>
<name>A0A1C9EH06_9CAUD</name>
<dbReference type="RefSeq" id="YP_009287884.1">
    <property type="nucleotide sequence ID" value="NC_031080.1"/>
</dbReference>
<gene>
    <name evidence="1" type="ORF">SEA_TONENILI_20</name>
</gene>
<organism evidence="1 2">
    <name type="scientific">Mycobacterium phage Tonenili</name>
    <dbReference type="NCBI Taxonomy" id="1891703"/>
    <lineage>
        <taxon>Viruses</taxon>
        <taxon>Duplodnaviria</taxon>
        <taxon>Heunggongvirae</taxon>
        <taxon>Uroviricota</taxon>
        <taxon>Caudoviricetes</taxon>
        <taxon>Ceeclamvirinae</taxon>
        <taxon>Bixzunavirus</taxon>
        <taxon>Bixzunavirus tonenili</taxon>
    </lineage>
</organism>
<reference evidence="1 2" key="1">
    <citation type="submission" date="2016-08" db="EMBL/GenBank/DDBJ databases">
        <authorList>
            <person name="Acevedo E."/>
            <person name="Azhar M."/>
            <person name="Golebiewska U.P."/>
            <person name="Grzywna D."/>
            <person name="Guardiola R."/>
            <person name="Jackson O."/>
            <person name="John N."/>
            <person name="Kanavatsas C."/>
            <person name="Khan S."/>
            <person name="Leong J."/>
            <person name="Mansilla E."/>
            <person name="Muladjanov Y."/>
            <person name="Nouel J."/>
            <person name="Oh S."/>
            <person name="Oppedisano M."/>
            <person name="Sajid A."/>
            <person name="Samper M."/>
            <person name="Ugbeva O."/>
            <person name="Delesalle V.A."/>
            <person name="Garlena R.A."/>
            <person name="Russell D.A."/>
            <person name="Pope W.H."/>
            <person name="Jacobs-Sera D."/>
            <person name="Hendrix R.W."/>
            <person name="Hatfull G.F."/>
        </authorList>
    </citation>
    <scope>NUCLEOTIDE SEQUENCE [LARGE SCALE GENOMIC DNA]</scope>
</reference>
<accession>A0A1C9EH06</accession>
<evidence type="ECO:0008006" key="3">
    <source>
        <dbReference type="Google" id="ProtNLM"/>
    </source>
</evidence>
<evidence type="ECO:0000313" key="1">
    <source>
        <dbReference type="EMBL" id="AON96771.1"/>
    </source>
</evidence>
<protein>
    <recommendedName>
        <fullName evidence="3">Phage ABA sandwich domain-containing protein</fullName>
    </recommendedName>
</protein>
<dbReference type="KEGG" id="vg:29066418"/>
<dbReference type="Proteomes" id="UP000204231">
    <property type="component" value="Segment"/>
</dbReference>
<evidence type="ECO:0000313" key="2">
    <source>
        <dbReference type="Proteomes" id="UP000204231"/>
    </source>
</evidence>
<sequence length="113" mass="12140">MMSDELRAVLTEALVDELSGWTIGDGYYKSQVPFHEAREMADTLVGILLSLPGVAVIQLPKPDELRYGWCLQVEPSGIIRDLGPMDSYTAEDARGFAGALVAAAAVVAEGEDK</sequence>